<dbReference type="AlphaFoldDB" id="A0A7J6MWD1"/>
<accession>A0A7J6MWD1</accession>
<feature type="region of interest" description="Disordered" evidence="1">
    <location>
        <begin position="394"/>
        <end position="475"/>
    </location>
</feature>
<protein>
    <submittedName>
        <fullName evidence="3">Uncharacterized protein</fullName>
    </submittedName>
</protein>
<feature type="compositionally biased region" description="Acidic residues" evidence="1">
    <location>
        <begin position="424"/>
        <end position="475"/>
    </location>
</feature>
<feature type="compositionally biased region" description="Low complexity" evidence="1">
    <location>
        <begin position="394"/>
        <end position="419"/>
    </location>
</feature>
<dbReference type="EMBL" id="JAAPAO010000041">
    <property type="protein sequence ID" value="KAF4675873.1"/>
    <property type="molecule type" value="Genomic_DNA"/>
</dbReference>
<organism evidence="3 4">
    <name type="scientific">Perkinsus chesapeaki</name>
    <name type="common">Clam parasite</name>
    <name type="synonym">Perkinsus andrewsi</name>
    <dbReference type="NCBI Taxonomy" id="330153"/>
    <lineage>
        <taxon>Eukaryota</taxon>
        <taxon>Sar</taxon>
        <taxon>Alveolata</taxon>
        <taxon>Perkinsozoa</taxon>
        <taxon>Perkinsea</taxon>
        <taxon>Perkinsida</taxon>
        <taxon>Perkinsidae</taxon>
        <taxon>Perkinsus</taxon>
    </lineage>
</organism>
<dbReference type="PANTHER" id="PTHR35609">
    <property type="entry name" value="MACRO DOMAIN-CONTAINING PROTEIN"/>
    <property type="match status" value="1"/>
</dbReference>
<keyword evidence="2" id="KW-0812">Transmembrane</keyword>
<evidence type="ECO:0000313" key="4">
    <source>
        <dbReference type="Proteomes" id="UP000591131"/>
    </source>
</evidence>
<dbReference type="Proteomes" id="UP000591131">
    <property type="component" value="Unassembled WGS sequence"/>
</dbReference>
<comment type="caution">
    <text evidence="3">The sequence shown here is derived from an EMBL/GenBank/DDBJ whole genome shotgun (WGS) entry which is preliminary data.</text>
</comment>
<feature type="transmembrane region" description="Helical" evidence="2">
    <location>
        <begin position="364"/>
        <end position="386"/>
    </location>
</feature>
<proteinExistence type="predicted"/>
<reference evidence="3 4" key="1">
    <citation type="submission" date="2020-04" db="EMBL/GenBank/DDBJ databases">
        <title>Perkinsus chesapeaki whole genome sequence.</title>
        <authorList>
            <person name="Bogema D.R."/>
        </authorList>
    </citation>
    <scope>NUCLEOTIDE SEQUENCE [LARGE SCALE GENOMIC DNA]</scope>
    <source>
        <strain evidence="3">ATCC PRA-425</strain>
    </source>
</reference>
<keyword evidence="2" id="KW-0472">Membrane</keyword>
<keyword evidence="2" id="KW-1133">Transmembrane helix</keyword>
<name>A0A7J6MWD1_PERCH</name>
<evidence type="ECO:0000256" key="2">
    <source>
        <dbReference type="SAM" id="Phobius"/>
    </source>
</evidence>
<gene>
    <name evidence="3" type="ORF">FOL47_007114</name>
</gene>
<evidence type="ECO:0000256" key="1">
    <source>
        <dbReference type="SAM" id="MobiDB-lite"/>
    </source>
</evidence>
<dbReference type="OrthoDB" id="447622at2759"/>
<evidence type="ECO:0000313" key="3">
    <source>
        <dbReference type="EMBL" id="KAF4675873.1"/>
    </source>
</evidence>
<sequence length="858" mass="95767">MPVARWRRVDMNWFENLFGFKEATHCVTQSRFFEHRLQDGAILLESKVNGRQFHVGRFTIPTLSSLRAEYEAKLEASKANNAFSHSGSLTLSNIVADVRDLHRDSFNWGAVFQVASQFNCLEMPDMSLTPEDGITNYITDPTQGPACAMECAPGTLYRNYFVNVGSDGGLIDTATTDLFELGQRANHQIDCLNHMESKLDNSTNHYWHLRNGYVLPNDPTSLARLSHRLESLPAEALAAVRDSLAVGVQWDTEVSSVESREQRVCQVYCAAAPVAYASGTTTAQWEKFARLVLNGCYESTLLVGALKALEGGKRERVYLTLVGGGVFGNEEEWIVDAIKDSIIRLDLEFGPYIPLDVYIVHHSFTLVLGFTMLLIVFFQLLICVIVTGKRGGKTTTTLAPPVPTTRTTTSTTTPVIVDTKPQTDPDEEEDPVDDLDEEDDPVDDLDEEEDPADDFDEEEDPADDLEEEEDPVDDFDVEAASPSDWFEELFGFRERGASRFDDPYVSVYQNMKLVRPGQYSFGMEMVSRISGERFQVGSFEMPTLKDLRQSTPINYGLRARRQTVQVQNIIADVKDLHRDRSNEGAVFQVASQTNFLEMTSPLGVPEDGITGYMHDHTQGPACAMECAAGTLYRNYFVKVLENKTAAGVMDDDTVKNLGQKGDRQLDALEGLARALRDPQDKGYWLTRNGYAIPTDPSTFKELAGRLRRMSPSEVDNLRASIAVGVQADTQVTTIKDRLQTVTQVYCFALPVAYVHGIAQSDWEPLATLVLDSIYESTLLVAEQVARRHGGAKVYLTLVGGGVFGNKEKWIVDAIEKAVMKVAKVNFRRRHLDIYIVHYHTVPTAFEDLASRLNTKLSL</sequence>
<dbReference type="PANTHER" id="PTHR35609:SF1">
    <property type="entry name" value="MACRO DOMAIN-CONTAINING PROTEIN"/>
    <property type="match status" value="1"/>
</dbReference>
<keyword evidence="4" id="KW-1185">Reference proteome</keyword>